<dbReference type="PANTHER" id="PTHR30537:SF5">
    <property type="entry name" value="HTH-TYPE TRANSCRIPTIONAL ACTIVATOR TTDR-RELATED"/>
    <property type="match status" value="1"/>
</dbReference>
<dbReference type="InterPro" id="IPR036390">
    <property type="entry name" value="WH_DNA-bd_sf"/>
</dbReference>
<dbReference type="InterPro" id="IPR000847">
    <property type="entry name" value="LysR_HTH_N"/>
</dbReference>
<proteinExistence type="inferred from homology"/>
<comment type="caution">
    <text evidence="3">The sequence shown here is derived from an EMBL/GenBank/DDBJ whole genome shotgun (WGS) entry which is preliminary data.</text>
</comment>
<organism evidence="3 4">
    <name type="scientific">Shewanella surugensis</name>
    <dbReference type="NCBI Taxonomy" id="212020"/>
    <lineage>
        <taxon>Bacteria</taxon>
        <taxon>Pseudomonadati</taxon>
        <taxon>Pseudomonadota</taxon>
        <taxon>Gammaproteobacteria</taxon>
        <taxon>Alteromonadales</taxon>
        <taxon>Shewanellaceae</taxon>
        <taxon>Shewanella</taxon>
    </lineage>
</organism>
<dbReference type="Gene3D" id="1.10.10.10">
    <property type="entry name" value="Winged helix-like DNA-binding domain superfamily/Winged helix DNA-binding domain"/>
    <property type="match status" value="1"/>
</dbReference>
<name>A0ABT0LAF8_9GAMM</name>
<evidence type="ECO:0000256" key="1">
    <source>
        <dbReference type="ARBA" id="ARBA00009437"/>
    </source>
</evidence>
<dbReference type="Pfam" id="PF00126">
    <property type="entry name" value="HTH_1"/>
    <property type="match status" value="1"/>
</dbReference>
<dbReference type="InterPro" id="IPR058163">
    <property type="entry name" value="LysR-type_TF_proteobact-type"/>
</dbReference>
<sequence>MLDDMALFVHIVRYHSLANAAKKLNMSAGTLTRRLQKLEQRLACQLINRSARQCVLTQEGETYYQAYADLIEQFEVIQHNLRADRSDMSGKLKVLAPTNISIGFLQPMW</sequence>
<dbReference type="PANTHER" id="PTHR30537">
    <property type="entry name" value="HTH-TYPE TRANSCRIPTIONAL REGULATOR"/>
    <property type="match status" value="1"/>
</dbReference>
<dbReference type="RefSeq" id="WP_248939629.1">
    <property type="nucleotide sequence ID" value="NZ_JAKIKS010000022.1"/>
</dbReference>
<feature type="domain" description="HTH lysR-type" evidence="2">
    <location>
        <begin position="1"/>
        <end position="57"/>
    </location>
</feature>
<accession>A0ABT0LAF8</accession>
<dbReference type="PROSITE" id="PS50931">
    <property type="entry name" value="HTH_LYSR"/>
    <property type="match status" value="1"/>
</dbReference>
<evidence type="ECO:0000313" key="4">
    <source>
        <dbReference type="Proteomes" id="UP001203423"/>
    </source>
</evidence>
<comment type="similarity">
    <text evidence="1">Belongs to the LysR transcriptional regulatory family.</text>
</comment>
<evidence type="ECO:0000313" key="3">
    <source>
        <dbReference type="EMBL" id="MCL1124347.1"/>
    </source>
</evidence>
<dbReference type="EMBL" id="JAKIKS010000022">
    <property type="protein sequence ID" value="MCL1124347.1"/>
    <property type="molecule type" value="Genomic_DNA"/>
</dbReference>
<gene>
    <name evidence="3" type="ORF">L2764_07650</name>
</gene>
<keyword evidence="4" id="KW-1185">Reference proteome</keyword>
<evidence type="ECO:0000259" key="2">
    <source>
        <dbReference type="PROSITE" id="PS50931"/>
    </source>
</evidence>
<dbReference type="SUPFAM" id="SSF46785">
    <property type="entry name" value="Winged helix' DNA-binding domain"/>
    <property type="match status" value="1"/>
</dbReference>
<dbReference type="InterPro" id="IPR036388">
    <property type="entry name" value="WH-like_DNA-bd_sf"/>
</dbReference>
<reference evidence="3 4" key="1">
    <citation type="submission" date="2022-01" db="EMBL/GenBank/DDBJ databases">
        <title>Whole genome-based taxonomy of the Shewanellaceae.</title>
        <authorList>
            <person name="Martin-Rodriguez A.J."/>
        </authorList>
    </citation>
    <scope>NUCLEOTIDE SEQUENCE [LARGE SCALE GENOMIC DNA]</scope>
    <source>
        <strain evidence="3 4">DSM 17177</strain>
    </source>
</reference>
<dbReference type="Proteomes" id="UP001203423">
    <property type="component" value="Unassembled WGS sequence"/>
</dbReference>
<protein>
    <submittedName>
        <fullName evidence="3">LysR family transcriptional regulator</fullName>
    </submittedName>
</protein>